<evidence type="ECO:0000256" key="1">
    <source>
        <dbReference type="SAM" id="MobiDB-lite"/>
    </source>
</evidence>
<feature type="region of interest" description="Disordered" evidence="1">
    <location>
        <begin position="417"/>
        <end position="436"/>
    </location>
</feature>
<feature type="transmembrane region" description="Helical" evidence="2">
    <location>
        <begin position="310"/>
        <end position="331"/>
    </location>
</feature>
<gene>
    <name evidence="3" type="ORF">PRZ48_012798</name>
</gene>
<evidence type="ECO:0000256" key="2">
    <source>
        <dbReference type="SAM" id="Phobius"/>
    </source>
</evidence>
<keyword evidence="4" id="KW-1185">Reference proteome</keyword>
<comment type="caution">
    <text evidence="3">The sequence shown here is derived from an EMBL/GenBank/DDBJ whole genome shotgun (WGS) entry which is preliminary data.</text>
</comment>
<feature type="transmembrane region" description="Helical" evidence="2">
    <location>
        <begin position="199"/>
        <end position="221"/>
    </location>
</feature>
<keyword evidence="2" id="KW-0472">Membrane</keyword>
<sequence length="436" mass="47595">MAQRQLAFFPSYSPSTMSDQTTAIGAMGAVLGYIGAEGATTAPFERLFWPQRAYANFNWRHTAKFAVLGATGGPIYKAALQVMDGVCANRLLRGSRLGNMLGSSFYPQSPSTYTVHGDSSGLNSPTKQARNCLWQRVVTQLPPPDASFHRKQDAEDGDRPSPAVRACASVHHITLSVCSISKTAAGSIRTESPKLSFRIVEGIIVSEAINIVCAVLVALLWKSWIAVLWTLPLLIKLVSAATALDRDELSIKPHMVQGEGNLEQAQNFEVHLQSEIGTFLVLTGPPKLVFQFFRHYGHPKRSHSRELTQFVLVIALAALFPIGLVLSVTIMPEGIQYFWISSQMYLVLAMYVSRYTSIGLWASMEEWIAEVLVRNGDGGFVFVDGQSGLGVKARLESTHHRHYGEAKAAAESLLQTSAMKHQPQEKAPSGPPAPSS</sequence>
<proteinExistence type="predicted"/>
<accession>A0ABR0E669</accession>
<name>A0ABR0E669_ZASCE</name>
<evidence type="ECO:0000313" key="3">
    <source>
        <dbReference type="EMBL" id="KAK4496814.1"/>
    </source>
</evidence>
<keyword evidence="2" id="KW-0812">Transmembrane</keyword>
<dbReference type="EMBL" id="JAXOVC010000010">
    <property type="protein sequence ID" value="KAK4496814.1"/>
    <property type="molecule type" value="Genomic_DNA"/>
</dbReference>
<organism evidence="3 4">
    <name type="scientific">Zasmidium cellare</name>
    <name type="common">Wine cellar mold</name>
    <name type="synonym">Racodium cellare</name>
    <dbReference type="NCBI Taxonomy" id="395010"/>
    <lineage>
        <taxon>Eukaryota</taxon>
        <taxon>Fungi</taxon>
        <taxon>Dikarya</taxon>
        <taxon>Ascomycota</taxon>
        <taxon>Pezizomycotina</taxon>
        <taxon>Dothideomycetes</taxon>
        <taxon>Dothideomycetidae</taxon>
        <taxon>Mycosphaerellales</taxon>
        <taxon>Mycosphaerellaceae</taxon>
        <taxon>Zasmidium</taxon>
    </lineage>
</organism>
<keyword evidence="2" id="KW-1133">Transmembrane helix</keyword>
<dbReference type="Proteomes" id="UP001305779">
    <property type="component" value="Unassembled WGS sequence"/>
</dbReference>
<reference evidence="3 4" key="1">
    <citation type="journal article" date="2023" name="G3 (Bethesda)">
        <title>A chromosome-level genome assembly of Zasmidium syzygii isolated from banana leaves.</title>
        <authorList>
            <person name="van Westerhoven A.C."/>
            <person name="Mehrabi R."/>
            <person name="Talebi R."/>
            <person name="Steentjes M.B.F."/>
            <person name="Corcolon B."/>
            <person name="Chong P.A."/>
            <person name="Kema G.H.J."/>
            <person name="Seidl M.F."/>
        </authorList>
    </citation>
    <scope>NUCLEOTIDE SEQUENCE [LARGE SCALE GENOMIC DNA]</scope>
    <source>
        <strain evidence="3 4">P124</strain>
    </source>
</reference>
<protein>
    <submittedName>
        <fullName evidence="3">Uncharacterized protein</fullName>
    </submittedName>
</protein>
<evidence type="ECO:0000313" key="4">
    <source>
        <dbReference type="Proteomes" id="UP001305779"/>
    </source>
</evidence>